<dbReference type="CDD" id="cd09851">
    <property type="entry name" value="HTLV-1-like_HR1-HR2"/>
    <property type="match status" value="1"/>
</dbReference>
<evidence type="ECO:0000313" key="3">
    <source>
        <dbReference type="Proteomes" id="UP000585317"/>
    </source>
</evidence>
<organism evidence="2 3">
    <name type="scientific">Hirundo rustica</name>
    <name type="common">Barn swallow</name>
    <dbReference type="NCBI Taxonomy" id="43150"/>
    <lineage>
        <taxon>Eukaryota</taxon>
        <taxon>Metazoa</taxon>
        <taxon>Chordata</taxon>
        <taxon>Craniata</taxon>
        <taxon>Vertebrata</taxon>
        <taxon>Euteleostomi</taxon>
        <taxon>Archelosauria</taxon>
        <taxon>Archosauria</taxon>
        <taxon>Dinosauria</taxon>
        <taxon>Saurischia</taxon>
        <taxon>Theropoda</taxon>
        <taxon>Coelurosauria</taxon>
        <taxon>Aves</taxon>
        <taxon>Neognathae</taxon>
        <taxon>Neoaves</taxon>
        <taxon>Telluraves</taxon>
        <taxon>Australaves</taxon>
        <taxon>Passeriformes</taxon>
        <taxon>Sylvioidea</taxon>
        <taxon>Hirundinidae</taxon>
        <taxon>Hirundo</taxon>
    </lineage>
</organism>
<protein>
    <submittedName>
        <fullName evidence="2">ENV1 protein</fullName>
    </submittedName>
</protein>
<evidence type="ECO:0000256" key="1">
    <source>
        <dbReference type="SAM" id="Phobius"/>
    </source>
</evidence>
<keyword evidence="1" id="KW-0472">Membrane</keyword>
<dbReference type="EMBL" id="VZZX01003549">
    <property type="protein sequence ID" value="NXW71202.1"/>
    <property type="molecule type" value="Genomic_DNA"/>
</dbReference>
<dbReference type="SUPFAM" id="SSF58069">
    <property type="entry name" value="Virus ectodomain"/>
    <property type="match status" value="1"/>
</dbReference>
<sequence length="292" mass="33402">KEHLCEVIMSQKDENKPAEWLLPAANTKWVCNNIGITPCLSLRIFDYTQDYCIQVTIVPRIIYHSTDYVYQQHTTAEYHLVKREPFTTLTIATLLTIGGVGAGTGVASLINQPKEIKTLRMSVDEDLGRIEQAIDGLVKSVRSLSEVVLQNRRGLDLLFLQQGGLCVALKEECCAYADHTGVVIDTMTELRNQLEQRRREREANQSWYESWFNYSPWLTTLLSTIAGPLILLILGLTFGPCIFNKLITMVKGRLEAAHLMLIRAKYESLPEDIEDERLEWARQELKRFNEQN</sequence>
<keyword evidence="1" id="KW-0812">Transmembrane</keyword>
<proteinExistence type="predicted"/>
<reference evidence="2 3" key="1">
    <citation type="submission" date="2019-09" db="EMBL/GenBank/DDBJ databases">
        <title>Bird 10,000 Genomes (B10K) Project - Family phase.</title>
        <authorList>
            <person name="Zhang G."/>
        </authorList>
    </citation>
    <scope>NUCLEOTIDE SEQUENCE [LARGE SCALE GENOMIC DNA]</scope>
    <source>
        <strain evidence="2">B10K-DU-001-67</strain>
        <tissue evidence="2">Muscle</tissue>
    </source>
</reference>
<dbReference type="Pfam" id="PF00429">
    <property type="entry name" value="TLV_coat"/>
    <property type="match status" value="1"/>
</dbReference>
<feature type="transmembrane region" description="Helical" evidence="1">
    <location>
        <begin position="217"/>
        <end position="243"/>
    </location>
</feature>
<evidence type="ECO:0000313" key="2">
    <source>
        <dbReference type="EMBL" id="NXW71202.1"/>
    </source>
</evidence>
<name>A0A7L4ECA8_HIRRU</name>
<dbReference type="PANTHER" id="PTHR10424">
    <property type="entry name" value="VIRAL ENVELOPE PROTEIN"/>
    <property type="match status" value="1"/>
</dbReference>
<feature type="non-terminal residue" evidence="2">
    <location>
        <position position="1"/>
    </location>
</feature>
<dbReference type="AlphaFoldDB" id="A0A7L4ECA8"/>
<gene>
    <name evidence="2" type="primary">Env1_0</name>
    <name evidence="2" type="ORF">HIRRUS_R15450</name>
</gene>
<comment type="caution">
    <text evidence="2">The sequence shown here is derived from an EMBL/GenBank/DDBJ whole genome shotgun (WGS) entry which is preliminary data.</text>
</comment>
<feature type="non-terminal residue" evidence="2">
    <location>
        <position position="292"/>
    </location>
</feature>
<feature type="transmembrane region" description="Helical" evidence="1">
    <location>
        <begin position="89"/>
        <end position="110"/>
    </location>
</feature>
<dbReference type="PANTHER" id="PTHR10424:SF82">
    <property type="entry name" value="ENVELOPE GLYCOPROTEIN-RELATED"/>
    <property type="match status" value="1"/>
</dbReference>
<dbReference type="Gene3D" id="1.10.287.210">
    <property type="match status" value="1"/>
</dbReference>
<accession>A0A7L4ECA8</accession>
<dbReference type="Proteomes" id="UP000585317">
    <property type="component" value="Unassembled WGS sequence"/>
</dbReference>
<dbReference type="InterPro" id="IPR018154">
    <property type="entry name" value="TLV/ENV_coat_polyprotein"/>
</dbReference>
<keyword evidence="1" id="KW-1133">Transmembrane helix</keyword>